<dbReference type="CDD" id="cd01635">
    <property type="entry name" value="Glycosyltransferase_GTB-type"/>
    <property type="match status" value="1"/>
</dbReference>
<proteinExistence type="inferred from homology"/>
<keyword evidence="7" id="KW-0448">Lipopolysaccharide biosynthesis</keyword>
<comment type="subcellular location">
    <subcellularLocation>
        <location evidence="7">Cell membrane</location>
    </subcellularLocation>
</comment>
<evidence type="ECO:0000313" key="10">
    <source>
        <dbReference type="Proteomes" id="UP001236657"/>
    </source>
</evidence>
<keyword evidence="4 7" id="KW-0808">Transferase</keyword>
<dbReference type="InterPro" id="IPR007507">
    <property type="entry name" value="Glycos_transf_N"/>
</dbReference>
<keyword evidence="9" id="KW-0328">Glycosyltransferase</keyword>
<dbReference type="PANTHER" id="PTHR42755">
    <property type="entry name" value="3-DEOXY-MANNO-OCTULOSONATE CYTIDYLYLTRANSFERASE"/>
    <property type="match status" value="1"/>
</dbReference>
<dbReference type="PANTHER" id="PTHR42755:SF1">
    <property type="entry name" value="3-DEOXY-D-MANNO-OCTULOSONIC ACID TRANSFERASE, MITOCHONDRIAL-RELATED"/>
    <property type="match status" value="1"/>
</dbReference>
<dbReference type="Gene3D" id="3.40.50.11720">
    <property type="entry name" value="3-Deoxy-D-manno-octulosonic-acid transferase, N-terminal domain"/>
    <property type="match status" value="1"/>
</dbReference>
<evidence type="ECO:0000256" key="3">
    <source>
        <dbReference type="ARBA" id="ARBA00019077"/>
    </source>
</evidence>
<evidence type="ECO:0000256" key="6">
    <source>
        <dbReference type="ARBA" id="ARBA00049183"/>
    </source>
</evidence>
<evidence type="ECO:0000256" key="5">
    <source>
        <dbReference type="ARBA" id="ARBA00031445"/>
    </source>
</evidence>
<dbReference type="EMBL" id="CP133218">
    <property type="protein sequence ID" value="WML91702.1"/>
    <property type="molecule type" value="Genomic_DNA"/>
</dbReference>
<sequence>MRRSLYTALMYLLSPLFILRLLWRSRANSAYRQRIAERFGFGTVSGSCIWLHAVSVGETIAARPLVERLLKEFPQHTLLVTTTTPTGSDTVKRLFGERVKHCYLPYDLPGSLARLLGRVQPTLLVVMETEIWPNLYAACAQRNIPLLLANARLSERSVRGYARLGQLVRETLANVSLIAARGGQDAFHFLQLGAYSERVVVCGNIKFDLQVPAGLVEQGQQLRQQWGASRPVWVAASTHQGEDEMILRVFARLREVLPDLLLIVVPRHPERFDAVARLCADSHFPSVRRSTGSAFAADTAIIVGDSMGEMLLWYASATLAFIGGSLVAHGGHNPLEAAAFGLPVVSGVHVHNFADIFPPLCEAGGAKLVANETELYAQLLMWLQHNNRHQQAGVAAHTFFEKNQGALDCLMQSVRYLMKL</sequence>
<gene>
    <name evidence="9" type="primary">waaA</name>
    <name evidence="9" type="ORF">RCF98_05025</name>
</gene>
<organism evidence="9 10">
    <name type="scientific">Thiothrix lacustris</name>
    <dbReference type="NCBI Taxonomy" id="525917"/>
    <lineage>
        <taxon>Bacteria</taxon>
        <taxon>Pseudomonadati</taxon>
        <taxon>Pseudomonadota</taxon>
        <taxon>Gammaproteobacteria</taxon>
        <taxon>Thiotrichales</taxon>
        <taxon>Thiotrichaceae</taxon>
        <taxon>Thiothrix</taxon>
    </lineage>
</organism>
<dbReference type="Gene3D" id="3.40.50.2000">
    <property type="entry name" value="Glycogen Phosphorylase B"/>
    <property type="match status" value="1"/>
</dbReference>
<evidence type="ECO:0000256" key="4">
    <source>
        <dbReference type="ARBA" id="ARBA00022679"/>
    </source>
</evidence>
<evidence type="ECO:0000256" key="2">
    <source>
        <dbReference type="ARBA" id="ARBA00012621"/>
    </source>
</evidence>
<keyword evidence="7" id="KW-0472">Membrane</keyword>
<name>A0ABY9MTC8_9GAMM</name>
<feature type="domain" description="3-deoxy-D-manno-octulosonic-acid transferase N-terminal" evidence="8">
    <location>
        <begin position="33"/>
        <end position="208"/>
    </location>
</feature>
<dbReference type="SUPFAM" id="SSF53756">
    <property type="entry name" value="UDP-Glycosyltransferase/glycogen phosphorylase"/>
    <property type="match status" value="1"/>
</dbReference>
<comment type="similarity">
    <text evidence="7">Belongs to the glycosyltransferase group 1 family.</text>
</comment>
<dbReference type="GO" id="GO:0043842">
    <property type="term" value="F:Kdo transferase activity"/>
    <property type="evidence" value="ECO:0007669"/>
    <property type="project" value="UniProtKB-EC"/>
</dbReference>
<comment type="catalytic activity">
    <reaction evidence="6 7">
        <text>lipid IVA (E. coli) + CMP-3-deoxy-beta-D-manno-octulosonate = alpha-Kdo-(2-&gt;6)-lipid IVA (E. coli) + CMP + H(+)</text>
        <dbReference type="Rhea" id="RHEA:28066"/>
        <dbReference type="ChEBI" id="CHEBI:15378"/>
        <dbReference type="ChEBI" id="CHEBI:58603"/>
        <dbReference type="ChEBI" id="CHEBI:60364"/>
        <dbReference type="ChEBI" id="CHEBI:60377"/>
        <dbReference type="ChEBI" id="CHEBI:85987"/>
        <dbReference type="EC" id="2.4.99.12"/>
    </reaction>
</comment>
<reference evidence="9 10" key="1">
    <citation type="submission" date="2023-08" db="EMBL/GenBank/DDBJ databases">
        <title>New molecular markers tilS and rpoB for phylogenetic and monitoring studies of the genus Thiothrix biodiversity.</title>
        <authorList>
            <person name="Ravin N.V."/>
            <person name="Smolyakov D."/>
            <person name="Markov N.D."/>
            <person name="Beletsky A.V."/>
            <person name="Mardanov A.V."/>
            <person name="Rudenko T.S."/>
            <person name="Grabovich M.Y."/>
        </authorList>
    </citation>
    <scope>NUCLEOTIDE SEQUENCE [LARGE SCALE GENOMIC DNA]</scope>
    <source>
        <strain evidence="9 10">MK1</strain>
    </source>
</reference>
<accession>A0ABY9MTC8</accession>
<evidence type="ECO:0000256" key="1">
    <source>
        <dbReference type="ARBA" id="ARBA00004713"/>
    </source>
</evidence>
<keyword evidence="10" id="KW-1185">Reference proteome</keyword>
<dbReference type="Proteomes" id="UP001236657">
    <property type="component" value="Chromosome"/>
</dbReference>
<dbReference type="InterPro" id="IPR039901">
    <property type="entry name" value="Kdotransferase"/>
</dbReference>
<dbReference type="EC" id="2.4.99.12" evidence="2 7"/>
<evidence type="ECO:0000313" key="9">
    <source>
        <dbReference type="EMBL" id="WML91702.1"/>
    </source>
</evidence>
<keyword evidence="7" id="KW-1003">Cell membrane</keyword>
<dbReference type="Pfam" id="PF04413">
    <property type="entry name" value="Glycos_transf_N"/>
    <property type="match status" value="1"/>
</dbReference>
<protein>
    <recommendedName>
        <fullName evidence="3 7">3-deoxy-D-manno-octulosonic acid transferase</fullName>
        <shortName evidence="7">Kdo transferase</shortName>
        <ecNumber evidence="2 7">2.4.99.12</ecNumber>
    </recommendedName>
    <alternativeName>
        <fullName evidence="5 7">Lipid IV(A) 3-deoxy-D-manno-octulosonic acid transferase</fullName>
    </alternativeName>
</protein>
<dbReference type="NCBIfam" id="NF004388">
    <property type="entry name" value="PRK05749.1-4"/>
    <property type="match status" value="1"/>
</dbReference>
<comment type="pathway">
    <text evidence="1 7">Bacterial outer membrane biogenesis; LPS core biosynthesis.</text>
</comment>
<evidence type="ECO:0000259" key="8">
    <source>
        <dbReference type="Pfam" id="PF04413"/>
    </source>
</evidence>
<comment type="function">
    <text evidence="7">Involved in lipopolysaccharide (LPS) biosynthesis. Catalyzes the transfer of 3-deoxy-D-manno-octulosonate (Kdo) residue(s) from CMP-Kdo to lipid IV(A), the tetraacyldisaccharide-1,4'-bisphosphate precursor of lipid A.</text>
</comment>
<dbReference type="InterPro" id="IPR038107">
    <property type="entry name" value="Glycos_transf_N_sf"/>
</dbReference>
<dbReference type="RefSeq" id="WP_308896568.1">
    <property type="nucleotide sequence ID" value="NZ_CP133218.1"/>
</dbReference>
<evidence type="ECO:0000256" key="7">
    <source>
        <dbReference type="RuleBase" id="RU365103"/>
    </source>
</evidence>